<evidence type="ECO:0008006" key="3">
    <source>
        <dbReference type="Google" id="ProtNLM"/>
    </source>
</evidence>
<reference evidence="1" key="1">
    <citation type="journal article" date="2015" name="PeerJ">
        <title>First genomic representation of candidate bacterial phylum KSB3 points to enhanced environmental sensing as a trigger of wastewater bulking.</title>
        <authorList>
            <person name="Sekiguchi Y."/>
            <person name="Ohashi A."/>
            <person name="Parks D.H."/>
            <person name="Yamauchi T."/>
            <person name="Tyson G.W."/>
            <person name="Hugenholtz P."/>
        </authorList>
    </citation>
    <scope>NUCLEOTIDE SEQUENCE [LARGE SCALE GENOMIC DNA]</scope>
</reference>
<sequence length="183" mass="21489">MSKDYIAEHIGWLDSILTHPENPHLFQDDHLAVIQKELANRWIDENRLELLNDLADRFGEEDVLAVIDQIISTNCRRDWELVGKEKGNSFAQFLKILWEPLRESGFEYSYETEGNKTTFCVTKCAMYDLARKIGAEKWLYHLVCLTDEPSIVGFNNKIEFRRTRTLMQGYPDCDHCYTDLSYK</sequence>
<accession>A0A081C3L2</accession>
<dbReference type="InterPro" id="IPR026002">
    <property type="entry name" value="ATC_hydrolase-like"/>
</dbReference>
<dbReference type="EMBL" id="DF820469">
    <property type="protein sequence ID" value="GAK59167.1"/>
    <property type="molecule type" value="Genomic_DNA"/>
</dbReference>
<gene>
    <name evidence="1" type="ORF">U27_06143</name>
</gene>
<dbReference type="Proteomes" id="UP000030661">
    <property type="component" value="Unassembled WGS sequence"/>
</dbReference>
<protein>
    <recommendedName>
        <fullName evidence="3">L-2-amino-thiazoline-4-carboxylic acid hydrolase</fullName>
    </recommendedName>
</protein>
<proteinExistence type="predicted"/>
<name>A0A081C3L2_VECG1</name>
<keyword evidence="2" id="KW-1185">Reference proteome</keyword>
<evidence type="ECO:0000313" key="1">
    <source>
        <dbReference type="EMBL" id="GAK59167.1"/>
    </source>
</evidence>
<dbReference type="eggNOG" id="COG0479">
    <property type="taxonomic scope" value="Bacteria"/>
</dbReference>
<dbReference type="STRING" id="1499967.U27_06143"/>
<dbReference type="HOGENOM" id="CLU_1472449_0_0_0"/>
<dbReference type="Pfam" id="PF14196">
    <property type="entry name" value="ATC_hydrolase"/>
    <property type="match status" value="1"/>
</dbReference>
<dbReference type="AlphaFoldDB" id="A0A081C3L2"/>
<organism evidence="1">
    <name type="scientific">Vecturithrix granuli</name>
    <dbReference type="NCBI Taxonomy" id="1499967"/>
    <lineage>
        <taxon>Bacteria</taxon>
        <taxon>Candidatus Moduliflexota</taxon>
        <taxon>Candidatus Vecturitrichia</taxon>
        <taxon>Candidatus Vecturitrichales</taxon>
        <taxon>Candidatus Vecturitrichaceae</taxon>
        <taxon>Candidatus Vecturithrix</taxon>
    </lineage>
</organism>
<evidence type="ECO:0000313" key="2">
    <source>
        <dbReference type="Proteomes" id="UP000030661"/>
    </source>
</evidence>